<dbReference type="EMBL" id="JBEPMJ010000006">
    <property type="protein sequence ID" value="MET3749929.1"/>
    <property type="molecule type" value="Genomic_DNA"/>
</dbReference>
<comment type="catalytic activity">
    <reaction evidence="1">
        <text>an L-aminoacyl-L-amino acid + H2O = 2 an L-alpha-amino acid</text>
        <dbReference type="Rhea" id="RHEA:48940"/>
        <dbReference type="ChEBI" id="CHEBI:15377"/>
        <dbReference type="ChEBI" id="CHEBI:59869"/>
        <dbReference type="ChEBI" id="CHEBI:77460"/>
        <dbReference type="EC" id="3.4.13.19"/>
    </reaction>
</comment>
<evidence type="ECO:0000256" key="3">
    <source>
        <dbReference type="ARBA" id="ARBA00022670"/>
    </source>
</evidence>
<accession>A0ABV2M1H0</accession>
<evidence type="ECO:0000313" key="7">
    <source>
        <dbReference type="EMBL" id="MET3749929.1"/>
    </source>
</evidence>
<dbReference type="EC" id="3.4.-.-" evidence="6"/>
<dbReference type="InterPro" id="IPR005322">
    <property type="entry name" value="Peptidase_C69"/>
</dbReference>
<dbReference type="NCBIfam" id="NF033678">
    <property type="entry name" value="C69_fam_dipept"/>
    <property type="match status" value="1"/>
</dbReference>
<dbReference type="Proteomes" id="UP001549106">
    <property type="component" value="Unassembled WGS sequence"/>
</dbReference>
<reference evidence="7 8" key="1">
    <citation type="submission" date="2024-06" db="EMBL/GenBank/DDBJ databases">
        <title>Genomic Encyclopedia of Type Strains, Phase IV (KMG-IV): sequencing the most valuable type-strain genomes for metagenomic binning, comparative biology and taxonomic classification.</title>
        <authorList>
            <person name="Goeker M."/>
        </authorList>
    </citation>
    <scope>NUCLEOTIDE SEQUENCE [LARGE SCALE GENOMIC DNA]</scope>
    <source>
        <strain evidence="7 8">DSM 29492</strain>
    </source>
</reference>
<evidence type="ECO:0000256" key="4">
    <source>
        <dbReference type="ARBA" id="ARBA00022801"/>
    </source>
</evidence>
<dbReference type="RefSeq" id="WP_173752513.1">
    <property type="nucleotide sequence ID" value="NZ_JANJZT010000006.1"/>
</dbReference>
<sequence>MPCTTILIGKNATYDGSTIVARNEDSPSGEFCAKRLEVMKPEDQPKVYKSVLSHVEIPLPETPLQYTYLPNSDTVEGIWGAYGVNEKNVSMTATETLTTNARVAGGDPLVRYKKAEGDEPETVGGIGEEDMVTITLPYISSAREGVERLGMLLETYGTYEMNGIAFQDENEIWWLETIGGHNWIAKRVPDNEYVVMPNQLGTDSFDLEDAYGKKENHMCSPGLKKLIQENHLDVRMDSEEEFNPRTAFGSHEDADHVYNTPRAWVMLRYFNPRTFAWDGPEAEFGPEDDDLPWSLVPEKKITLEEVKWILSNYYQGTPYDVYGKDAKAGKYRPIGISRNNALGLVQIRPYMPEDLKALQWVALGSNVFNAMIPVYPGVDKMPEYLSKAYVKPTTENFYWVNRIIGALADAHFYENQSNIERYQLSVDRKLYEMIRKFDQEFQEKEPEDKKAFFEAANQEISDFIQEKTTELLDKVLFTSSCLMRNGFSRSDA</sequence>
<dbReference type="InterPro" id="IPR047804">
    <property type="entry name" value="C69_dipept_A-like"/>
</dbReference>
<evidence type="ECO:0000313" key="8">
    <source>
        <dbReference type="Proteomes" id="UP001549106"/>
    </source>
</evidence>
<evidence type="ECO:0000256" key="1">
    <source>
        <dbReference type="ARBA" id="ARBA00001670"/>
    </source>
</evidence>
<keyword evidence="4 6" id="KW-0378">Hydrolase</keyword>
<dbReference type="PANTHER" id="PTHR12994">
    <property type="entry name" value="SECERNIN"/>
    <property type="match status" value="1"/>
</dbReference>
<name>A0ABV2M1H0_9FIRM</name>
<protein>
    <recommendedName>
        <fullName evidence="6">Dipeptidase</fullName>
        <ecNumber evidence="6">3.4.-.-</ecNumber>
    </recommendedName>
</protein>
<gene>
    <name evidence="7" type="ORF">ABID24_001164</name>
</gene>
<keyword evidence="8" id="KW-1185">Reference proteome</keyword>
<dbReference type="GO" id="GO:0016787">
    <property type="term" value="F:hydrolase activity"/>
    <property type="evidence" value="ECO:0007669"/>
    <property type="project" value="UniProtKB-KW"/>
</dbReference>
<dbReference type="Gene3D" id="3.60.60.10">
    <property type="entry name" value="Penicillin V Acylase, Chain A"/>
    <property type="match status" value="1"/>
</dbReference>
<proteinExistence type="inferred from homology"/>
<keyword evidence="5 6" id="KW-0224">Dipeptidase</keyword>
<dbReference type="Pfam" id="PF03577">
    <property type="entry name" value="Peptidase_C69"/>
    <property type="match status" value="1"/>
</dbReference>
<evidence type="ECO:0000256" key="5">
    <source>
        <dbReference type="ARBA" id="ARBA00022997"/>
    </source>
</evidence>
<comment type="caution">
    <text evidence="7">The sequence shown here is derived from an EMBL/GenBank/DDBJ whole genome shotgun (WGS) entry which is preliminary data.</text>
</comment>
<evidence type="ECO:0000256" key="2">
    <source>
        <dbReference type="ARBA" id="ARBA00007225"/>
    </source>
</evidence>
<dbReference type="PANTHER" id="PTHR12994:SF17">
    <property type="entry name" value="LD30995P"/>
    <property type="match status" value="1"/>
</dbReference>
<keyword evidence="3 6" id="KW-0645">Protease</keyword>
<organism evidence="7 8">
    <name type="scientific">Blautia caecimuris</name>
    <dbReference type="NCBI Taxonomy" id="1796615"/>
    <lineage>
        <taxon>Bacteria</taxon>
        <taxon>Bacillati</taxon>
        <taxon>Bacillota</taxon>
        <taxon>Clostridia</taxon>
        <taxon>Lachnospirales</taxon>
        <taxon>Lachnospiraceae</taxon>
        <taxon>Blautia</taxon>
    </lineage>
</organism>
<comment type="similarity">
    <text evidence="2 6">Belongs to the peptidase C69 family.</text>
</comment>
<evidence type="ECO:0000256" key="6">
    <source>
        <dbReference type="RuleBase" id="RU364089"/>
    </source>
</evidence>